<name>A0ABT7XJ23_9NEIS</name>
<protein>
    <submittedName>
        <fullName evidence="1">PilZ domain-containing protein</fullName>
    </submittedName>
</protein>
<keyword evidence="2" id="KW-1185">Reference proteome</keyword>
<sequence>MFDFKSFIGTLLSNAPSRSNTAQSATQLLRDLPGTDYFDALTEITKAIVRINADTQIPLKERIRTLLYVDARAYPLYCMLCREYLTDECRNKIQLPTILAYLHEIANAYQICLRLYQAAPTAHLEDRIQQAALHGLYHQARLVFWNAQRYVKTDSMVWQQAYRFYAFLEESGIARLPLRLYQGDTESVSAEQLLLNASMLALAYPDNMQSVEIQAVDRLLRLLVTSLTLSRQPELNEPVYALDLDTPDAPQLWHHGTASKAGRYWSAQPLSVALADIMFSLDQGLPPVLADIGLGLTADAWRQLADKLGVRWSHDGGVSLRKAVRELRSEDVAVTIGFAPSALLVKLQDADYHNHPERGLWKLTDSSSSGMGLLYLGRALERLRIGFLVVVLQNDKPAVLAVVRRLQRQPEGGTRVGIETLGHSPLGVTLCSIDRTADPVGALYITQPNSHTGQHWLLLPENHAVEGRTLIMLVQDETYQIRLHAPSRRFGDCVHCEFDTLSRLDPATT</sequence>
<evidence type="ECO:0000313" key="1">
    <source>
        <dbReference type="EMBL" id="MDN0073569.1"/>
    </source>
</evidence>
<accession>A0ABT7XJ23</accession>
<comment type="caution">
    <text evidence="1">The sequence shown here is derived from an EMBL/GenBank/DDBJ whole genome shotgun (WGS) entry which is preliminary data.</text>
</comment>
<dbReference type="RefSeq" id="WP_289828096.1">
    <property type="nucleotide sequence ID" value="NZ_JAUEDK010000002.1"/>
</dbReference>
<reference evidence="1" key="1">
    <citation type="submission" date="2023-06" db="EMBL/GenBank/DDBJ databases">
        <authorList>
            <person name="Zhang S."/>
        </authorList>
    </citation>
    <scope>NUCLEOTIDE SEQUENCE</scope>
    <source>
        <strain evidence="1">SG2303</strain>
    </source>
</reference>
<proteinExistence type="predicted"/>
<dbReference type="Proteomes" id="UP001168540">
    <property type="component" value="Unassembled WGS sequence"/>
</dbReference>
<gene>
    <name evidence="1" type="ORF">QU481_01505</name>
</gene>
<evidence type="ECO:0000313" key="2">
    <source>
        <dbReference type="Proteomes" id="UP001168540"/>
    </source>
</evidence>
<organism evidence="1 2">
    <name type="scientific">Crenobacter oryzisoli</name>
    <dbReference type="NCBI Taxonomy" id="3056844"/>
    <lineage>
        <taxon>Bacteria</taxon>
        <taxon>Pseudomonadati</taxon>
        <taxon>Pseudomonadota</taxon>
        <taxon>Betaproteobacteria</taxon>
        <taxon>Neisseriales</taxon>
        <taxon>Neisseriaceae</taxon>
        <taxon>Crenobacter</taxon>
    </lineage>
</organism>
<dbReference type="EMBL" id="JAUEDK010000002">
    <property type="protein sequence ID" value="MDN0073569.1"/>
    <property type="molecule type" value="Genomic_DNA"/>
</dbReference>